<dbReference type="Proteomes" id="UP001221142">
    <property type="component" value="Unassembled WGS sequence"/>
</dbReference>
<evidence type="ECO:0000313" key="3">
    <source>
        <dbReference type="Proteomes" id="UP001221142"/>
    </source>
</evidence>
<reference evidence="2" key="1">
    <citation type="submission" date="2023-03" db="EMBL/GenBank/DDBJ databases">
        <title>Massive genome expansion in bonnet fungi (Mycena s.s.) driven by repeated elements and novel gene families across ecological guilds.</title>
        <authorList>
            <consortium name="Lawrence Berkeley National Laboratory"/>
            <person name="Harder C.B."/>
            <person name="Miyauchi S."/>
            <person name="Viragh M."/>
            <person name="Kuo A."/>
            <person name="Thoen E."/>
            <person name="Andreopoulos B."/>
            <person name="Lu D."/>
            <person name="Skrede I."/>
            <person name="Drula E."/>
            <person name="Henrissat B."/>
            <person name="Morin E."/>
            <person name="Kohler A."/>
            <person name="Barry K."/>
            <person name="LaButti K."/>
            <person name="Morin E."/>
            <person name="Salamov A."/>
            <person name="Lipzen A."/>
            <person name="Mereny Z."/>
            <person name="Hegedus B."/>
            <person name="Baldrian P."/>
            <person name="Stursova M."/>
            <person name="Weitz H."/>
            <person name="Taylor A."/>
            <person name="Grigoriev I.V."/>
            <person name="Nagy L.G."/>
            <person name="Martin F."/>
            <person name="Kauserud H."/>
        </authorList>
    </citation>
    <scope>NUCLEOTIDE SEQUENCE</scope>
    <source>
        <strain evidence="2">9284</strain>
    </source>
</reference>
<comment type="caution">
    <text evidence="2">The sequence shown here is derived from an EMBL/GenBank/DDBJ whole genome shotgun (WGS) entry which is preliminary data.</text>
</comment>
<dbReference type="EMBL" id="JARKIF010000048">
    <property type="protein sequence ID" value="KAJ7607723.1"/>
    <property type="molecule type" value="Genomic_DNA"/>
</dbReference>
<feature type="compositionally biased region" description="Basic and acidic residues" evidence="1">
    <location>
        <begin position="130"/>
        <end position="167"/>
    </location>
</feature>
<feature type="compositionally biased region" description="Acidic residues" evidence="1">
    <location>
        <begin position="89"/>
        <end position="107"/>
    </location>
</feature>
<organism evidence="2 3">
    <name type="scientific">Roridomyces roridus</name>
    <dbReference type="NCBI Taxonomy" id="1738132"/>
    <lineage>
        <taxon>Eukaryota</taxon>
        <taxon>Fungi</taxon>
        <taxon>Dikarya</taxon>
        <taxon>Basidiomycota</taxon>
        <taxon>Agaricomycotina</taxon>
        <taxon>Agaricomycetes</taxon>
        <taxon>Agaricomycetidae</taxon>
        <taxon>Agaricales</taxon>
        <taxon>Marasmiineae</taxon>
        <taxon>Mycenaceae</taxon>
        <taxon>Roridomyces</taxon>
    </lineage>
</organism>
<sequence>MHQRRRILSPSKGTAPRSPSIKGVPRHRAVNRRPACGRTNPVSRTVRRGNEDLSLEDLEEVDEEDLGHLASDNEDFERNFNEALPYVDSDPEDPPESDDESDPDPLDDPALIEMPDVTGGSGDGVQPPTHADDAHAAHGHADDAHAAHGHADDAHAAHGHADDDHAAHGHAAHGHAYRQHADDAHACHEHGEHADDARKHGDHASRPYDSTHACWPPVCTRPISILFLFTHPHPSSSIHVPPPPPPAANSSTASAAPAATPTVNPAKPKLDSVTARNIAMAVYAADVGGSNPQFGAHWTALRENCPLLYQAYEKYSKELKQKGVKELPDLEAIRGVIAVVPASEVPA</sequence>
<feature type="region of interest" description="Disordered" evidence="1">
    <location>
        <begin position="1"/>
        <end position="182"/>
    </location>
</feature>
<feature type="compositionally biased region" description="Low complexity" evidence="1">
    <location>
        <begin position="248"/>
        <end position="267"/>
    </location>
</feature>
<evidence type="ECO:0000256" key="1">
    <source>
        <dbReference type="SAM" id="MobiDB-lite"/>
    </source>
</evidence>
<name>A0AAD7FA80_9AGAR</name>
<feature type="region of interest" description="Disordered" evidence="1">
    <location>
        <begin position="235"/>
        <end position="268"/>
    </location>
</feature>
<keyword evidence="3" id="KW-1185">Reference proteome</keyword>
<feature type="compositionally biased region" description="Acidic residues" evidence="1">
    <location>
        <begin position="53"/>
        <end position="65"/>
    </location>
</feature>
<evidence type="ECO:0000313" key="2">
    <source>
        <dbReference type="EMBL" id="KAJ7607723.1"/>
    </source>
</evidence>
<accession>A0AAD7FA80</accession>
<feature type="compositionally biased region" description="Basic residues" evidence="1">
    <location>
        <begin position="168"/>
        <end position="178"/>
    </location>
</feature>
<dbReference type="AlphaFoldDB" id="A0AAD7FA80"/>
<gene>
    <name evidence="2" type="ORF">FB45DRAFT_1011223</name>
</gene>
<protein>
    <submittedName>
        <fullName evidence="2">Uncharacterized protein</fullName>
    </submittedName>
</protein>
<proteinExistence type="predicted"/>